<keyword evidence="1" id="KW-0812">Transmembrane</keyword>
<dbReference type="EMBL" id="MSKX01000018">
    <property type="protein sequence ID" value="OLO83496.1"/>
    <property type="molecule type" value="Genomic_DNA"/>
</dbReference>
<keyword evidence="1" id="KW-0472">Membrane</keyword>
<keyword evidence="1" id="KW-1133">Transmembrane helix</keyword>
<gene>
    <name evidence="2" type="ORF">BKH13_06780</name>
</gene>
<feature type="transmembrane region" description="Helical" evidence="1">
    <location>
        <begin position="177"/>
        <end position="196"/>
    </location>
</feature>
<keyword evidence="3" id="KW-1185">Reference proteome</keyword>
<evidence type="ECO:0000313" key="2">
    <source>
        <dbReference type="EMBL" id="OLO83496.1"/>
    </source>
</evidence>
<feature type="transmembrane region" description="Helical" evidence="1">
    <location>
        <begin position="273"/>
        <end position="292"/>
    </location>
</feature>
<evidence type="ECO:0000313" key="3">
    <source>
        <dbReference type="Proteomes" id="UP000186781"/>
    </source>
</evidence>
<dbReference type="Proteomes" id="UP000186781">
    <property type="component" value="Unassembled WGS sequence"/>
</dbReference>
<protein>
    <submittedName>
        <fullName evidence="2">Uncharacterized protein</fullName>
    </submittedName>
</protein>
<proteinExistence type="predicted"/>
<feature type="transmembrane region" description="Helical" evidence="1">
    <location>
        <begin position="12"/>
        <end position="30"/>
    </location>
</feature>
<accession>A0ABX3F3A4</accession>
<sequence>MTLSRIRVVNTLIVLLTVAVVCLALLPWLVPRIQEAARDKPDPGQVLTAIREHQAALDAEWTDTEASTGASPPTRAETTIRDLRERLAQDGIPVTSATSEVKRIRATYQDDGSVHAIAEVSTSKTYADGSGTTSVETNLHALALTGNDADGYTVVRDEIVDPAHPSPPDDIQHRADLMGLGVSIVFAAIAVIAVVLSRRNRAHLPRCLAWPWYSGIFALAVGFAWAYTVGNARILDDFGGSTLSCNGERFDSLDSRLIPFFSHDCVTQSRIDVLAALLTAIAIVLIEYRILLSLEARTDRVSLPGAS</sequence>
<reference evidence="2 3" key="1">
    <citation type="submission" date="2016-12" db="EMBL/GenBank/DDBJ databases">
        <title>Genomic comparison of strains in the 'Actinomyces naeslundii' group.</title>
        <authorList>
            <person name="Mughal S.R."/>
            <person name="Do T."/>
            <person name="Gilbert S.C."/>
            <person name="Witherden E.A."/>
            <person name="Didelot X."/>
            <person name="Beighton D."/>
        </authorList>
    </citation>
    <scope>NUCLEOTIDE SEQUENCE [LARGE SCALE GENOMIC DNA]</scope>
    <source>
        <strain evidence="2 3">WE6B-3</strain>
    </source>
</reference>
<evidence type="ECO:0000256" key="1">
    <source>
        <dbReference type="SAM" id="Phobius"/>
    </source>
</evidence>
<feature type="transmembrane region" description="Helical" evidence="1">
    <location>
        <begin position="208"/>
        <end position="227"/>
    </location>
</feature>
<dbReference type="RefSeq" id="WP_075407406.1">
    <property type="nucleotide sequence ID" value="NZ_JAPWCK010000012.1"/>
</dbReference>
<comment type="caution">
    <text evidence="2">The sequence shown here is derived from an EMBL/GenBank/DDBJ whole genome shotgun (WGS) entry which is preliminary data.</text>
</comment>
<organism evidence="2 3">
    <name type="scientific">Actinomyces naeslundii</name>
    <dbReference type="NCBI Taxonomy" id="1655"/>
    <lineage>
        <taxon>Bacteria</taxon>
        <taxon>Bacillati</taxon>
        <taxon>Actinomycetota</taxon>
        <taxon>Actinomycetes</taxon>
        <taxon>Actinomycetales</taxon>
        <taxon>Actinomycetaceae</taxon>
        <taxon>Actinomyces</taxon>
    </lineage>
</organism>
<name>A0ABX3F3A4_ACTNA</name>